<dbReference type="Proteomes" id="UP000186795">
    <property type="component" value="Unassembled WGS sequence"/>
</dbReference>
<proteinExistence type="predicted"/>
<dbReference type="AlphaFoldDB" id="A0A1N7KXU3"/>
<sequence length="171" mass="18357">MANESRPTEKKANGVKIVSACFAGINCRYDKKHNRIEEIRKLVREGDAIPVCPEQMGGLPTPRNPAEIVGGDGEDVLDGKAKVIDNQGNDVTRQFVEGAREALAMAQAVGATEAILKERSPSCGSCMIYDGTFSKSKKAGLGVTAALLRRHGIRVVSEETWQGKEEGKEGS</sequence>
<organism evidence="1 2">
    <name type="scientific">Kroppenstedtia eburnea</name>
    <dbReference type="NCBI Taxonomy" id="714067"/>
    <lineage>
        <taxon>Bacteria</taxon>
        <taxon>Bacillati</taxon>
        <taxon>Bacillota</taxon>
        <taxon>Bacilli</taxon>
        <taxon>Bacillales</taxon>
        <taxon>Thermoactinomycetaceae</taxon>
        <taxon>Kroppenstedtia</taxon>
    </lineage>
</organism>
<dbReference type="InterPro" id="IPR007553">
    <property type="entry name" value="2-thiour_desulf"/>
</dbReference>
<reference evidence="2" key="1">
    <citation type="submission" date="2017-01" db="EMBL/GenBank/DDBJ databases">
        <authorList>
            <person name="Varghese N."/>
            <person name="Submissions S."/>
        </authorList>
    </citation>
    <scope>NUCLEOTIDE SEQUENCE [LARGE SCALE GENOMIC DNA]</scope>
    <source>
        <strain evidence="2">DSM 45196</strain>
    </source>
</reference>
<protein>
    <submittedName>
        <fullName evidence="1">Uncharacterized conserved protein YbbK, DUF523 family</fullName>
    </submittedName>
</protein>
<keyword evidence="2" id="KW-1185">Reference proteome</keyword>
<evidence type="ECO:0000313" key="1">
    <source>
        <dbReference type="EMBL" id="SIS66394.1"/>
    </source>
</evidence>
<gene>
    <name evidence="1" type="ORF">SAMN05421790_103333</name>
</gene>
<name>A0A1N7KXU3_9BACL</name>
<accession>A0A1N7KXU3</accession>
<evidence type="ECO:0000313" key="2">
    <source>
        <dbReference type="Proteomes" id="UP000186795"/>
    </source>
</evidence>
<dbReference type="EMBL" id="FTOD01000003">
    <property type="protein sequence ID" value="SIS66394.1"/>
    <property type="molecule type" value="Genomic_DNA"/>
</dbReference>
<dbReference type="Pfam" id="PF04463">
    <property type="entry name" value="2-thiour_desulf"/>
    <property type="match status" value="1"/>
</dbReference>
<dbReference type="PANTHER" id="PTHR30087">
    <property type="entry name" value="INNER MEMBRANE PROTEIN"/>
    <property type="match status" value="1"/>
</dbReference>
<dbReference type="PANTHER" id="PTHR30087:SF1">
    <property type="entry name" value="HYPOTHETICAL CYTOSOLIC PROTEIN"/>
    <property type="match status" value="1"/>
</dbReference>